<dbReference type="GO" id="GO:0048786">
    <property type="term" value="C:presynaptic active zone"/>
    <property type="evidence" value="ECO:0007669"/>
    <property type="project" value="TreeGrafter"/>
</dbReference>
<protein>
    <recommendedName>
        <fullName evidence="4">Liprin-alpha CC2 domain-containing protein</fullName>
    </recommendedName>
</protein>
<dbReference type="InterPro" id="IPR057892">
    <property type="entry name" value="LIP-1_CC2"/>
</dbReference>
<dbReference type="Pfam" id="PF25526">
    <property type="entry name" value="LIP-1"/>
    <property type="match status" value="2"/>
</dbReference>
<dbReference type="Proteomes" id="UP000479000">
    <property type="component" value="Unassembled WGS sequence"/>
</dbReference>
<keyword evidence="2" id="KW-0175">Coiled coil</keyword>
<feature type="domain" description="Liprin-alpha CC2" evidence="4">
    <location>
        <begin position="215"/>
        <end position="272"/>
    </location>
</feature>
<evidence type="ECO:0000313" key="5">
    <source>
        <dbReference type="EMBL" id="CAB0014483.1"/>
    </source>
</evidence>
<dbReference type="GO" id="GO:0050808">
    <property type="term" value="P:synapse organization"/>
    <property type="evidence" value="ECO:0007669"/>
    <property type="project" value="TreeGrafter"/>
</dbReference>
<keyword evidence="6" id="KW-1185">Reference proteome</keyword>
<name>A0A6H5HCT3_9HEMI</name>
<accession>A0A6H5HCT3</accession>
<evidence type="ECO:0000313" key="6">
    <source>
        <dbReference type="Proteomes" id="UP000479000"/>
    </source>
</evidence>
<sequence>MERQHERCRPAPGHLLRRYPHRGAPTGGQPLQKWHQTTLHLCASSWPPAASSVLNQPSIIWSKSALGNELRVFGNGGFCWGRHDFHGEFATLTKELNQSREHLLEREEEIQELKAERNNTRLLLEHLECLVSRHERSLRMTVVKRQAAAQSVVSSEVEVLKALKSLFEHHKALDEKLVTNGSIEQENEKPKSPDVPNDNEKQIFLKFLISWLIIEQNAEIRQWERKVGELTGRVAELEDSISKAQREISRQQDTNSKLQRDLRENVAQKEDQLQEDKIRALQEKLELCEQKLAQYAKLPEMEEELRARMQALSQVRDQVGDTRLGPALRTPLHKLTAKGAMNCRYIEILNSAEN</sequence>
<feature type="compositionally biased region" description="Basic and acidic residues" evidence="3">
    <location>
        <begin position="186"/>
        <end position="198"/>
    </location>
</feature>
<evidence type="ECO:0000256" key="2">
    <source>
        <dbReference type="SAM" id="Coils"/>
    </source>
</evidence>
<evidence type="ECO:0000256" key="1">
    <source>
        <dbReference type="ARBA" id="ARBA00022737"/>
    </source>
</evidence>
<gene>
    <name evidence="5" type="ORF">NTEN_LOCUS18910</name>
</gene>
<dbReference type="PANTHER" id="PTHR12587:SF20">
    <property type="entry name" value="LIPRIN-ALPHA, ISOFORM E"/>
    <property type="match status" value="1"/>
</dbReference>
<feature type="coiled-coil region" evidence="2">
    <location>
        <begin position="96"/>
        <end position="130"/>
    </location>
</feature>
<evidence type="ECO:0000259" key="4">
    <source>
        <dbReference type="Pfam" id="PF25526"/>
    </source>
</evidence>
<dbReference type="InterPro" id="IPR029515">
    <property type="entry name" value="Liprin"/>
</dbReference>
<dbReference type="EMBL" id="CADCXU010027904">
    <property type="protein sequence ID" value="CAB0014483.1"/>
    <property type="molecule type" value="Genomic_DNA"/>
</dbReference>
<proteinExistence type="predicted"/>
<keyword evidence="1" id="KW-0677">Repeat</keyword>
<reference evidence="5 6" key="1">
    <citation type="submission" date="2020-02" db="EMBL/GenBank/DDBJ databases">
        <authorList>
            <person name="Ferguson B K."/>
        </authorList>
    </citation>
    <scope>NUCLEOTIDE SEQUENCE [LARGE SCALE GENOMIC DNA]</scope>
</reference>
<evidence type="ECO:0000256" key="3">
    <source>
        <dbReference type="SAM" id="MobiDB-lite"/>
    </source>
</evidence>
<organism evidence="5 6">
    <name type="scientific">Nesidiocoris tenuis</name>
    <dbReference type="NCBI Taxonomy" id="355587"/>
    <lineage>
        <taxon>Eukaryota</taxon>
        <taxon>Metazoa</taxon>
        <taxon>Ecdysozoa</taxon>
        <taxon>Arthropoda</taxon>
        <taxon>Hexapoda</taxon>
        <taxon>Insecta</taxon>
        <taxon>Pterygota</taxon>
        <taxon>Neoptera</taxon>
        <taxon>Paraneoptera</taxon>
        <taxon>Hemiptera</taxon>
        <taxon>Heteroptera</taxon>
        <taxon>Panheteroptera</taxon>
        <taxon>Cimicomorpha</taxon>
        <taxon>Miridae</taxon>
        <taxon>Dicyphina</taxon>
        <taxon>Nesidiocoris</taxon>
    </lineage>
</organism>
<dbReference type="AlphaFoldDB" id="A0A6H5HCT3"/>
<dbReference type="OrthoDB" id="2132119at2759"/>
<dbReference type="PANTHER" id="PTHR12587">
    <property type="entry name" value="LAR INTERACTING PROTEIN LIP -RELATED PROTEIN"/>
    <property type="match status" value="1"/>
</dbReference>
<feature type="region of interest" description="Disordered" evidence="3">
    <location>
        <begin position="1"/>
        <end position="28"/>
    </location>
</feature>
<feature type="coiled-coil region" evidence="2">
    <location>
        <begin position="213"/>
        <end position="298"/>
    </location>
</feature>
<feature type="domain" description="Liprin-alpha CC2" evidence="4">
    <location>
        <begin position="273"/>
        <end position="320"/>
    </location>
</feature>
<feature type="region of interest" description="Disordered" evidence="3">
    <location>
        <begin position="178"/>
        <end position="198"/>
    </location>
</feature>